<dbReference type="InterPro" id="IPR011991">
    <property type="entry name" value="ArsR-like_HTH"/>
</dbReference>
<dbReference type="InterPro" id="IPR000835">
    <property type="entry name" value="HTH_MarR-typ"/>
</dbReference>
<dbReference type="InterPro" id="IPR036388">
    <property type="entry name" value="WH-like_DNA-bd_sf"/>
</dbReference>
<keyword evidence="3" id="KW-0804">Transcription</keyword>
<keyword evidence="2 5" id="KW-0238">DNA-binding</keyword>
<gene>
    <name evidence="5" type="ORF">SAMN05421781_2628</name>
</gene>
<evidence type="ECO:0000256" key="1">
    <source>
        <dbReference type="ARBA" id="ARBA00023015"/>
    </source>
</evidence>
<dbReference type="GO" id="GO:0003677">
    <property type="term" value="F:DNA binding"/>
    <property type="evidence" value="ECO:0007669"/>
    <property type="project" value="UniProtKB-KW"/>
</dbReference>
<dbReference type="CDD" id="cd00090">
    <property type="entry name" value="HTH_ARSR"/>
    <property type="match status" value="1"/>
</dbReference>
<proteinExistence type="predicted"/>
<dbReference type="PROSITE" id="PS01117">
    <property type="entry name" value="HTH_MARR_1"/>
    <property type="match status" value="1"/>
</dbReference>
<sequence length="150" mass="17519">MKDQKMEEAVELFAEVMILGRNRITNEIPDNLLSQISPEQVELLDFLMKYGAMTSTEIQNRMLVGKSALSNRLKKMENKGYVKFVPSSEDQRVKYVEITDEGKKSHERHTRLVNEYVSDLLQDINEEEVEQFIQTFHKIRSILQKGGQQR</sequence>
<dbReference type="InterPro" id="IPR036390">
    <property type="entry name" value="WH_DNA-bd_sf"/>
</dbReference>
<dbReference type="PROSITE" id="PS50995">
    <property type="entry name" value="HTH_MARR_2"/>
    <property type="match status" value="1"/>
</dbReference>
<dbReference type="PANTHER" id="PTHR33164:SF43">
    <property type="entry name" value="HTH-TYPE TRANSCRIPTIONAL REPRESSOR YETL"/>
    <property type="match status" value="1"/>
</dbReference>
<dbReference type="Pfam" id="PF01047">
    <property type="entry name" value="MarR"/>
    <property type="match status" value="1"/>
</dbReference>
<name>A0A1H2X3B6_9BACI</name>
<evidence type="ECO:0000256" key="3">
    <source>
        <dbReference type="ARBA" id="ARBA00023163"/>
    </source>
</evidence>
<dbReference type="STRING" id="1122204.SAMN05421781_2628"/>
<dbReference type="GO" id="GO:0003700">
    <property type="term" value="F:DNA-binding transcription factor activity"/>
    <property type="evidence" value="ECO:0007669"/>
    <property type="project" value="InterPro"/>
</dbReference>
<accession>A0A1H2X3B6</accession>
<dbReference type="OrthoDB" id="2401593at2"/>
<evidence type="ECO:0000313" key="5">
    <source>
        <dbReference type="EMBL" id="SDW87372.1"/>
    </source>
</evidence>
<feature type="domain" description="HTH marR-type" evidence="4">
    <location>
        <begin position="9"/>
        <end position="141"/>
    </location>
</feature>
<evidence type="ECO:0000256" key="2">
    <source>
        <dbReference type="ARBA" id="ARBA00023125"/>
    </source>
</evidence>
<evidence type="ECO:0000313" key="6">
    <source>
        <dbReference type="Proteomes" id="UP000199488"/>
    </source>
</evidence>
<keyword evidence="1" id="KW-0805">Transcription regulation</keyword>
<reference evidence="5 6" key="1">
    <citation type="submission" date="2016-10" db="EMBL/GenBank/DDBJ databases">
        <authorList>
            <person name="de Groot N.N."/>
        </authorList>
    </citation>
    <scope>NUCLEOTIDE SEQUENCE [LARGE SCALE GENOMIC DNA]</scope>
    <source>
        <strain evidence="5 6">DSM 23126</strain>
    </source>
</reference>
<dbReference type="GO" id="GO:0006950">
    <property type="term" value="P:response to stress"/>
    <property type="evidence" value="ECO:0007669"/>
    <property type="project" value="TreeGrafter"/>
</dbReference>
<dbReference type="EMBL" id="FNNC01000006">
    <property type="protein sequence ID" value="SDW87372.1"/>
    <property type="molecule type" value="Genomic_DNA"/>
</dbReference>
<dbReference type="PANTHER" id="PTHR33164">
    <property type="entry name" value="TRANSCRIPTIONAL REGULATOR, MARR FAMILY"/>
    <property type="match status" value="1"/>
</dbReference>
<dbReference type="AlphaFoldDB" id="A0A1H2X3B6"/>
<dbReference type="InterPro" id="IPR039422">
    <property type="entry name" value="MarR/SlyA-like"/>
</dbReference>
<protein>
    <submittedName>
        <fullName evidence="5">DNA-binding transcriptional regulator, MarR family</fullName>
    </submittedName>
</protein>
<dbReference type="Gene3D" id="1.10.10.10">
    <property type="entry name" value="Winged helix-like DNA-binding domain superfamily/Winged helix DNA-binding domain"/>
    <property type="match status" value="1"/>
</dbReference>
<evidence type="ECO:0000259" key="4">
    <source>
        <dbReference type="PROSITE" id="PS50995"/>
    </source>
</evidence>
<dbReference type="SUPFAM" id="SSF46785">
    <property type="entry name" value="Winged helix' DNA-binding domain"/>
    <property type="match status" value="1"/>
</dbReference>
<dbReference type="InterPro" id="IPR023187">
    <property type="entry name" value="Tscrpt_reg_MarR-type_CS"/>
</dbReference>
<dbReference type="Proteomes" id="UP000199488">
    <property type="component" value="Unassembled WGS sequence"/>
</dbReference>
<keyword evidence="6" id="KW-1185">Reference proteome</keyword>
<dbReference type="PRINTS" id="PR00598">
    <property type="entry name" value="HTHMARR"/>
</dbReference>
<organism evidence="5 6">
    <name type="scientific">Marinococcus luteus</name>
    <dbReference type="NCBI Taxonomy" id="1122204"/>
    <lineage>
        <taxon>Bacteria</taxon>
        <taxon>Bacillati</taxon>
        <taxon>Bacillota</taxon>
        <taxon>Bacilli</taxon>
        <taxon>Bacillales</taxon>
        <taxon>Bacillaceae</taxon>
        <taxon>Marinococcus</taxon>
    </lineage>
</organism>
<dbReference type="RefSeq" id="WP_091615980.1">
    <property type="nucleotide sequence ID" value="NZ_FNNC01000006.1"/>
</dbReference>
<dbReference type="SMART" id="SM00347">
    <property type="entry name" value="HTH_MARR"/>
    <property type="match status" value="1"/>
</dbReference>